<accession>A0AAV8X2A1</accession>
<dbReference type="Pfam" id="PF00096">
    <property type="entry name" value="zf-C2H2"/>
    <property type="match status" value="1"/>
</dbReference>
<dbReference type="EMBL" id="JANEYF010003910">
    <property type="protein sequence ID" value="KAJ8933158.1"/>
    <property type="molecule type" value="Genomic_DNA"/>
</dbReference>
<keyword evidence="3" id="KW-0677">Repeat</keyword>
<dbReference type="FunFam" id="3.30.160.60:FF:002343">
    <property type="entry name" value="Zinc finger protein 33A"/>
    <property type="match status" value="1"/>
</dbReference>
<dbReference type="PROSITE" id="PS50157">
    <property type="entry name" value="ZINC_FINGER_C2H2_2"/>
    <property type="match status" value="1"/>
</dbReference>
<comment type="subcellular location">
    <subcellularLocation>
        <location evidence="1">Nucleus</location>
    </subcellularLocation>
</comment>
<keyword evidence="10" id="KW-1185">Reference proteome</keyword>
<dbReference type="SUPFAM" id="SSF57667">
    <property type="entry name" value="beta-beta-alpha zinc fingers"/>
    <property type="match status" value="1"/>
</dbReference>
<dbReference type="Gene3D" id="3.30.160.60">
    <property type="entry name" value="Classic Zinc Finger"/>
    <property type="match status" value="2"/>
</dbReference>
<dbReference type="InterPro" id="IPR036236">
    <property type="entry name" value="Znf_C2H2_sf"/>
</dbReference>
<feature type="non-terminal residue" evidence="9">
    <location>
        <position position="67"/>
    </location>
</feature>
<keyword evidence="2" id="KW-0479">Metal-binding</keyword>
<keyword evidence="4 7" id="KW-0863">Zinc-finger</keyword>
<organism evidence="9 10">
    <name type="scientific">Rhamnusium bicolor</name>
    <dbReference type="NCBI Taxonomy" id="1586634"/>
    <lineage>
        <taxon>Eukaryota</taxon>
        <taxon>Metazoa</taxon>
        <taxon>Ecdysozoa</taxon>
        <taxon>Arthropoda</taxon>
        <taxon>Hexapoda</taxon>
        <taxon>Insecta</taxon>
        <taxon>Pterygota</taxon>
        <taxon>Neoptera</taxon>
        <taxon>Endopterygota</taxon>
        <taxon>Coleoptera</taxon>
        <taxon>Polyphaga</taxon>
        <taxon>Cucujiformia</taxon>
        <taxon>Chrysomeloidea</taxon>
        <taxon>Cerambycidae</taxon>
        <taxon>Lepturinae</taxon>
        <taxon>Rhagiini</taxon>
        <taxon>Rhamnusium</taxon>
    </lineage>
</organism>
<gene>
    <name evidence="9" type="ORF">NQ314_014185</name>
</gene>
<dbReference type="GO" id="GO:0000981">
    <property type="term" value="F:DNA-binding transcription factor activity, RNA polymerase II-specific"/>
    <property type="evidence" value="ECO:0007669"/>
    <property type="project" value="TreeGrafter"/>
</dbReference>
<evidence type="ECO:0000259" key="8">
    <source>
        <dbReference type="PROSITE" id="PS50157"/>
    </source>
</evidence>
<dbReference type="GO" id="GO:0008270">
    <property type="term" value="F:zinc ion binding"/>
    <property type="evidence" value="ECO:0007669"/>
    <property type="project" value="UniProtKB-KW"/>
</dbReference>
<protein>
    <recommendedName>
        <fullName evidence="8">C2H2-type domain-containing protein</fullName>
    </recommendedName>
</protein>
<dbReference type="SMART" id="SM00355">
    <property type="entry name" value="ZnF_C2H2"/>
    <property type="match status" value="1"/>
</dbReference>
<keyword evidence="5" id="KW-0862">Zinc</keyword>
<evidence type="ECO:0000256" key="5">
    <source>
        <dbReference type="ARBA" id="ARBA00022833"/>
    </source>
</evidence>
<sequence length="67" mass="8033">MLYERTVFELQNGMFSEPYYLRIHNRKHTGERPLICEICDKSFADPRSLKAHNMMHSGEKQYKCHIC</sequence>
<comment type="caution">
    <text evidence="9">The sequence shown here is derived from an EMBL/GenBank/DDBJ whole genome shotgun (WGS) entry which is preliminary data.</text>
</comment>
<dbReference type="PROSITE" id="PS00028">
    <property type="entry name" value="ZINC_FINGER_C2H2_1"/>
    <property type="match status" value="1"/>
</dbReference>
<evidence type="ECO:0000256" key="1">
    <source>
        <dbReference type="ARBA" id="ARBA00004123"/>
    </source>
</evidence>
<evidence type="ECO:0000313" key="10">
    <source>
        <dbReference type="Proteomes" id="UP001162156"/>
    </source>
</evidence>
<keyword evidence="6" id="KW-0539">Nucleus</keyword>
<evidence type="ECO:0000256" key="4">
    <source>
        <dbReference type="ARBA" id="ARBA00022771"/>
    </source>
</evidence>
<evidence type="ECO:0000256" key="6">
    <source>
        <dbReference type="ARBA" id="ARBA00023242"/>
    </source>
</evidence>
<dbReference type="PANTHER" id="PTHR24394">
    <property type="entry name" value="ZINC FINGER PROTEIN"/>
    <property type="match status" value="1"/>
</dbReference>
<dbReference type="Proteomes" id="UP001162156">
    <property type="component" value="Unassembled WGS sequence"/>
</dbReference>
<proteinExistence type="predicted"/>
<dbReference type="PANTHER" id="PTHR24394:SF29">
    <property type="entry name" value="MYONEURIN"/>
    <property type="match status" value="1"/>
</dbReference>
<dbReference type="InterPro" id="IPR013087">
    <property type="entry name" value="Znf_C2H2_type"/>
</dbReference>
<feature type="domain" description="C2H2-type" evidence="8">
    <location>
        <begin position="34"/>
        <end position="61"/>
    </location>
</feature>
<dbReference type="AlphaFoldDB" id="A0AAV8X2A1"/>
<dbReference type="GO" id="GO:0005634">
    <property type="term" value="C:nucleus"/>
    <property type="evidence" value="ECO:0007669"/>
    <property type="project" value="UniProtKB-SubCell"/>
</dbReference>
<evidence type="ECO:0000256" key="7">
    <source>
        <dbReference type="PROSITE-ProRule" id="PRU00042"/>
    </source>
</evidence>
<name>A0AAV8X2A1_9CUCU</name>
<evidence type="ECO:0000256" key="2">
    <source>
        <dbReference type="ARBA" id="ARBA00022723"/>
    </source>
</evidence>
<evidence type="ECO:0000256" key="3">
    <source>
        <dbReference type="ARBA" id="ARBA00022737"/>
    </source>
</evidence>
<reference evidence="9" key="1">
    <citation type="journal article" date="2023" name="Insect Mol. Biol.">
        <title>Genome sequencing provides insights into the evolution of gene families encoding plant cell wall-degrading enzymes in longhorned beetles.</title>
        <authorList>
            <person name="Shin N.R."/>
            <person name="Okamura Y."/>
            <person name="Kirsch R."/>
            <person name="Pauchet Y."/>
        </authorList>
    </citation>
    <scope>NUCLEOTIDE SEQUENCE</scope>
    <source>
        <strain evidence="9">RBIC_L_NR</strain>
    </source>
</reference>
<evidence type="ECO:0000313" key="9">
    <source>
        <dbReference type="EMBL" id="KAJ8933158.1"/>
    </source>
</evidence>